<dbReference type="PROSITE" id="PS00958">
    <property type="entry name" value="TRANSALDOLASE_2"/>
    <property type="match status" value="1"/>
</dbReference>
<dbReference type="InterPro" id="IPR018225">
    <property type="entry name" value="Transaldolase_AS"/>
</dbReference>
<dbReference type="PANTHER" id="PTHR10683:SF18">
    <property type="entry name" value="TRANSALDOLASE"/>
    <property type="match status" value="1"/>
</dbReference>
<evidence type="ECO:0000256" key="12">
    <source>
        <dbReference type="RuleBase" id="RU004155"/>
    </source>
</evidence>
<dbReference type="InterPro" id="IPR018247">
    <property type="entry name" value="EF_Hand_1_Ca_BS"/>
</dbReference>
<dbReference type="PROSITE" id="PS50222">
    <property type="entry name" value="EF_HAND_2"/>
    <property type="match status" value="1"/>
</dbReference>
<dbReference type="GO" id="GO:0005737">
    <property type="term" value="C:cytoplasm"/>
    <property type="evidence" value="ECO:0007669"/>
    <property type="project" value="UniProtKB-SubCell"/>
</dbReference>
<dbReference type="BioCyc" id="PMAR59922:G1G80-690-MONOMER"/>
<name>A2C7P8_PROM3</name>
<organism evidence="14 15">
    <name type="scientific">Prochlorococcus marinus (strain MIT 9303)</name>
    <dbReference type="NCBI Taxonomy" id="59922"/>
    <lineage>
        <taxon>Bacteria</taxon>
        <taxon>Bacillati</taxon>
        <taxon>Cyanobacteriota</taxon>
        <taxon>Cyanophyceae</taxon>
        <taxon>Synechococcales</taxon>
        <taxon>Prochlorococcaceae</taxon>
        <taxon>Prochlorococcus</taxon>
    </lineage>
</organism>
<dbReference type="InterPro" id="IPR004730">
    <property type="entry name" value="Transaldolase_1"/>
</dbReference>
<dbReference type="InterPro" id="IPR011992">
    <property type="entry name" value="EF-hand-dom_pair"/>
</dbReference>
<dbReference type="InterPro" id="IPR001585">
    <property type="entry name" value="TAL/FSA"/>
</dbReference>
<dbReference type="GO" id="GO:0005975">
    <property type="term" value="P:carbohydrate metabolic process"/>
    <property type="evidence" value="ECO:0007669"/>
    <property type="project" value="InterPro"/>
</dbReference>
<evidence type="ECO:0000256" key="11">
    <source>
        <dbReference type="HAMAP-Rule" id="MF_00492"/>
    </source>
</evidence>
<evidence type="ECO:0000256" key="8">
    <source>
        <dbReference type="ARBA" id="ARBA00023126"/>
    </source>
</evidence>
<reference evidence="14 15" key="1">
    <citation type="journal article" date="2007" name="PLoS Genet.">
        <title>Patterns and implications of gene gain and loss in the evolution of Prochlorococcus.</title>
        <authorList>
            <person name="Kettler G.C."/>
            <person name="Martiny A.C."/>
            <person name="Huang K."/>
            <person name="Zucker J."/>
            <person name="Coleman M.L."/>
            <person name="Rodrigue S."/>
            <person name="Chen F."/>
            <person name="Lapidus A."/>
            <person name="Ferriera S."/>
            <person name="Johnson J."/>
            <person name="Steglich C."/>
            <person name="Church G.M."/>
            <person name="Richardson P."/>
            <person name="Chisholm S.W."/>
        </authorList>
    </citation>
    <scope>NUCLEOTIDE SEQUENCE [LARGE SCALE GENOMIC DNA]</scope>
    <source>
        <strain evidence="14 15">MIT 9303</strain>
    </source>
</reference>
<keyword evidence="7 11" id="KW-0808">Transferase</keyword>
<keyword evidence="8 11" id="KW-0570">Pentose shunt</keyword>
<keyword evidence="9 11" id="KW-0704">Schiff base</keyword>
<dbReference type="HAMAP" id="MF_00492">
    <property type="entry name" value="Transaldolase_1"/>
    <property type="match status" value="1"/>
</dbReference>
<dbReference type="PROSITE" id="PS01054">
    <property type="entry name" value="TRANSALDOLASE_1"/>
    <property type="match status" value="1"/>
</dbReference>
<keyword evidence="6 11" id="KW-0963">Cytoplasm</keyword>
<dbReference type="EMBL" id="CP000554">
    <property type="protein sequence ID" value="ABM77508.1"/>
    <property type="molecule type" value="Genomic_DNA"/>
</dbReference>
<evidence type="ECO:0000256" key="7">
    <source>
        <dbReference type="ARBA" id="ARBA00022679"/>
    </source>
</evidence>
<dbReference type="HOGENOM" id="CLU_047470_0_1_3"/>
<feature type="active site" description="Schiff-base intermediate with substrate" evidence="11">
    <location>
        <position position="135"/>
    </location>
</feature>
<evidence type="ECO:0000256" key="1">
    <source>
        <dbReference type="ARBA" id="ARBA00003518"/>
    </source>
</evidence>
<dbReference type="GO" id="GO:0004801">
    <property type="term" value="F:transaldolase activity"/>
    <property type="evidence" value="ECO:0007669"/>
    <property type="project" value="UniProtKB-UniRule"/>
</dbReference>
<dbReference type="EC" id="2.2.1.2" evidence="5 11"/>
<evidence type="ECO:0000256" key="2">
    <source>
        <dbReference type="ARBA" id="ARBA00004496"/>
    </source>
</evidence>
<evidence type="ECO:0000256" key="10">
    <source>
        <dbReference type="ARBA" id="ARBA00048810"/>
    </source>
</evidence>
<dbReference type="Pfam" id="PF00923">
    <property type="entry name" value="TAL_FSA"/>
    <property type="match status" value="1"/>
</dbReference>
<accession>A2C7P8</accession>
<evidence type="ECO:0000256" key="5">
    <source>
        <dbReference type="ARBA" id="ARBA00013151"/>
    </source>
</evidence>
<proteinExistence type="inferred from homology"/>
<sequence length="390" mass="42463">MATLLEQLSTMTVVVADTGDLDAIRKFTPRDATTNPSLILAAAQIPAYQSLIDEALHSSRQLLGSSAAVEEVVHEALDEICVIFGKEILKIVPGRVSTEVDARLSFNTEATIAKAHKLIGLYNDAGITNDRVLIKIASTWEGIKAAEVLEKDGIHCNLTLLFGFSQAVACAEAGVTLISPFVGRILDWYKASTGRDSYTGPEDPGVISVTKIFNYFKTYDYKTEIMGASFRNLDEIIELAGCDLLTISPKLLDQLRSTEAPLMRKLDAVNPVAAESQIHVDKESFESMMRADRMAFEKLDEGIRGFSKAIETLEAQLAHRLAVLEGGAAFCHVVQEIFMLNDLDGDGCITREEWLGSDAVFDALDHDHDGRLLQEDVRSGLGAALALTTA</sequence>
<dbReference type="KEGG" id="pmf:P9303_07571"/>
<dbReference type="STRING" id="59922.P9303_07571"/>
<dbReference type="NCBIfam" id="TIGR00874">
    <property type="entry name" value="talAB"/>
    <property type="match status" value="1"/>
</dbReference>
<dbReference type="Gene3D" id="3.20.20.70">
    <property type="entry name" value="Aldolase class I"/>
    <property type="match status" value="1"/>
</dbReference>
<gene>
    <name evidence="11 14" type="primary">tal</name>
    <name evidence="14" type="ordered locus">P9303_07571</name>
</gene>
<dbReference type="AlphaFoldDB" id="A2C7P8"/>
<dbReference type="Proteomes" id="UP000002274">
    <property type="component" value="Chromosome"/>
</dbReference>
<dbReference type="CDD" id="cd00957">
    <property type="entry name" value="Transaldolase_TalAB"/>
    <property type="match status" value="1"/>
</dbReference>
<dbReference type="RefSeq" id="WP_011825422.1">
    <property type="nucleotide sequence ID" value="NC_008820.1"/>
</dbReference>
<dbReference type="UniPathway" id="UPA00115">
    <property type="reaction ID" value="UER00414"/>
</dbReference>
<dbReference type="InterPro" id="IPR013785">
    <property type="entry name" value="Aldolase_TIM"/>
</dbReference>
<evidence type="ECO:0000313" key="14">
    <source>
        <dbReference type="EMBL" id="ABM77508.1"/>
    </source>
</evidence>
<comment type="function">
    <text evidence="1 11 12">Transaldolase is important for the balance of metabolites in the pentose-phosphate pathway.</text>
</comment>
<protein>
    <recommendedName>
        <fullName evidence="5 11">Transaldolase</fullName>
        <ecNumber evidence="5 11">2.2.1.2</ecNumber>
    </recommendedName>
</protein>
<dbReference type="InterPro" id="IPR002048">
    <property type="entry name" value="EF_hand_dom"/>
</dbReference>
<comment type="catalytic activity">
    <reaction evidence="10 11 12">
        <text>D-sedoheptulose 7-phosphate + D-glyceraldehyde 3-phosphate = D-erythrose 4-phosphate + beta-D-fructose 6-phosphate</text>
        <dbReference type="Rhea" id="RHEA:17053"/>
        <dbReference type="ChEBI" id="CHEBI:16897"/>
        <dbReference type="ChEBI" id="CHEBI:57483"/>
        <dbReference type="ChEBI" id="CHEBI:57634"/>
        <dbReference type="ChEBI" id="CHEBI:59776"/>
        <dbReference type="EC" id="2.2.1.2"/>
    </reaction>
</comment>
<feature type="domain" description="EF-hand" evidence="13">
    <location>
        <begin position="329"/>
        <end position="364"/>
    </location>
</feature>
<evidence type="ECO:0000313" key="15">
    <source>
        <dbReference type="Proteomes" id="UP000002274"/>
    </source>
</evidence>
<dbReference type="SUPFAM" id="SSF47473">
    <property type="entry name" value="EF-hand"/>
    <property type="match status" value="1"/>
</dbReference>
<comment type="similarity">
    <text evidence="4 11 12">Belongs to the transaldolase family. Type 1 subfamily.</text>
</comment>
<comment type="subcellular location">
    <subcellularLocation>
        <location evidence="2 11">Cytoplasm</location>
    </subcellularLocation>
</comment>
<evidence type="ECO:0000256" key="6">
    <source>
        <dbReference type="ARBA" id="ARBA00022490"/>
    </source>
</evidence>
<dbReference type="SUPFAM" id="SSF51569">
    <property type="entry name" value="Aldolase"/>
    <property type="match status" value="1"/>
</dbReference>
<comment type="pathway">
    <text evidence="3 11 12">Carbohydrate degradation; pentose phosphate pathway; D-glyceraldehyde 3-phosphate and beta-D-fructose 6-phosphate from D-ribose 5-phosphate and D-xylulose 5-phosphate (non-oxidative stage): step 2/3.</text>
</comment>
<dbReference type="NCBIfam" id="NF008965">
    <property type="entry name" value="PRK12309.1"/>
    <property type="match status" value="1"/>
</dbReference>
<dbReference type="GO" id="GO:0005509">
    <property type="term" value="F:calcium ion binding"/>
    <property type="evidence" value="ECO:0007669"/>
    <property type="project" value="InterPro"/>
</dbReference>
<evidence type="ECO:0000256" key="9">
    <source>
        <dbReference type="ARBA" id="ARBA00023270"/>
    </source>
</evidence>
<dbReference type="PANTHER" id="PTHR10683">
    <property type="entry name" value="TRANSALDOLASE"/>
    <property type="match status" value="1"/>
</dbReference>
<evidence type="ECO:0000259" key="13">
    <source>
        <dbReference type="PROSITE" id="PS50222"/>
    </source>
</evidence>
<evidence type="ECO:0000256" key="3">
    <source>
        <dbReference type="ARBA" id="ARBA00004857"/>
    </source>
</evidence>
<evidence type="ECO:0000256" key="4">
    <source>
        <dbReference type="ARBA" id="ARBA00008012"/>
    </source>
</evidence>
<dbReference type="GO" id="GO:0006098">
    <property type="term" value="P:pentose-phosphate shunt"/>
    <property type="evidence" value="ECO:0007669"/>
    <property type="project" value="UniProtKB-UniRule"/>
</dbReference>
<dbReference type="PROSITE" id="PS00018">
    <property type="entry name" value="EF_HAND_1"/>
    <property type="match status" value="1"/>
</dbReference>
<dbReference type="FunFam" id="3.20.20.70:FF:000002">
    <property type="entry name" value="Transaldolase"/>
    <property type="match status" value="1"/>
</dbReference>